<name>A0A8H5GIT9_9AGAR</name>
<dbReference type="OrthoDB" id="2862635at2759"/>
<accession>A0A8H5GIT9</accession>
<evidence type="ECO:0000313" key="3">
    <source>
        <dbReference type="EMBL" id="KAF5365899.1"/>
    </source>
</evidence>
<reference evidence="3 4" key="1">
    <citation type="journal article" date="2020" name="ISME J.">
        <title>Uncovering the hidden diversity of litter-decomposition mechanisms in mushroom-forming fungi.</title>
        <authorList>
            <person name="Floudas D."/>
            <person name="Bentzer J."/>
            <person name="Ahren D."/>
            <person name="Johansson T."/>
            <person name="Persson P."/>
            <person name="Tunlid A."/>
        </authorList>
    </citation>
    <scope>NUCLEOTIDE SEQUENCE [LARGE SCALE GENOMIC DNA]</scope>
    <source>
        <strain evidence="3 4">CBS 406.79</strain>
    </source>
</reference>
<dbReference type="PANTHER" id="PTHR37536:SF1">
    <property type="entry name" value="ASPERGILLOPEPSIN, PUTAITVE (AFU_ORTHOLOGUE AFUA_7G01200)"/>
    <property type="match status" value="1"/>
</dbReference>
<gene>
    <name evidence="3" type="ORF">D9757_011051</name>
</gene>
<keyword evidence="4" id="KW-1185">Reference proteome</keyword>
<feature type="chain" id="PRO_5034049432" evidence="2">
    <location>
        <begin position="22"/>
        <end position="228"/>
    </location>
</feature>
<protein>
    <submittedName>
        <fullName evidence="3">Uncharacterized protein</fullName>
    </submittedName>
</protein>
<feature type="signal peptide" evidence="2">
    <location>
        <begin position="1"/>
        <end position="21"/>
    </location>
</feature>
<organism evidence="3 4">
    <name type="scientific">Collybiopsis confluens</name>
    <dbReference type="NCBI Taxonomy" id="2823264"/>
    <lineage>
        <taxon>Eukaryota</taxon>
        <taxon>Fungi</taxon>
        <taxon>Dikarya</taxon>
        <taxon>Basidiomycota</taxon>
        <taxon>Agaricomycotina</taxon>
        <taxon>Agaricomycetes</taxon>
        <taxon>Agaricomycetidae</taxon>
        <taxon>Agaricales</taxon>
        <taxon>Marasmiineae</taxon>
        <taxon>Omphalotaceae</taxon>
        <taxon>Collybiopsis</taxon>
    </lineage>
</organism>
<dbReference type="InterPro" id="IPR013320">
    <property type="entry name" value="ConA-like_dom_sf"/>
</dbReference>
<sequence length="228" mass="23983">MKFVTIQLITSVLVFSETAFGRLNERVTARRGRQSSPINRITEGTLGSKAEHNSTFSSNWAGAVLTSAPRGQRYATAVGTFTIPDPKSNPSQGQTSASASAWVGIDGDTANAAILQAGIDFTVSESGDVTYDAWNEFFPTPAEDFTGFPMAAGDSITVTIQATSATSGTVTLDNNTQQKSVSKTLKAPSSTATLAGQNAEWIVEDFSVNGGLVNFVDFGRSLSPNAQL</sequence>
<evidence type="ECO:0000256" key="1">
    <source>
        <dbReference type="PIRSR" id="PIRSR600250-50"/>
    </source>
</evidence>
<comment type="caution">
    <text evidence="3">The sequence shown here is derived from an EMBL/GenBank/DDBJ whole genome shotgun (WGS) entry which is preliminary data.</text>
</comment>
<dbReference type="AlphaFoldDB" id="A0A8H5GIT9"/>
<dbReference type="PANTHER" id="PTHR37536">
    <property type="entry name" value="PUTATIVE (AFU_ORTHOLOGUE AFUA_3G02970)-RELATED"/>
    <property type="match status" value="1"/>
</dbReference>
<dbReference type="SUPFAM" id="SSF49899">
    <property type="entry name" value="Concanavalin A-like lectins/glucanases"/>
    <property type="match status" value="1"/>
</dbReference>
<evidence type="ECO:0000256" key="2">
    <source>
        <dbReference type="SAM" id="SignalP"/>
    </source>
</evidence>
<dbReference type="Pfam" id="PF01828">
    <property type="entry name" value="Peptidase_A4"/>
    <property type="match status" value="1"/>
</dbReference>
<keyword evidence="2" id="KW-0732">Signal</keyword>
<dbReference type="InterPro" id="IPR000250">
    <property type="entry name" value="Peptidase_G1"/>
</dbReference>
<feature type="active site" description="Proton acceptor" evidence="1">
    <location>
        <position position="204"/>
    </location>
</feature>
<evidence type="ECO:0000313" key="4">
    <source>
        <dbReference type="Proteomes" id="UP000518752"/>
    </source>
</evidence>
<dbReference type="EMBL" id="JAACJN010000159">
    <property type="protein sequence ID" value="KAF5365899.1"/>
    <property type="molecule type" value="Genomic_DNA"/>
</dbReference>
<dbReference type="Proteomes" id="UP000518752">
    <property type="component" value="Unassembled WGS sequence"/>
</dbReference>
<dbReference type="GO" id="GO:0070007">
    <property type="term" value="F:glutamic-type endopeptidase activity"/>
    <property type="evidence" value="ECO:0007669"/>
    <property type="project" value="InterPro"/>
</dbReference>
<dbReference type="CDD" id="cd13426">
    <property type="entry name" value="Peptidase_G1"/>
    <property type="match status" value="1"/>
</dbReference>
<dbReference type="GO" id="GO:0006508">
    <property type="term" value="P:proteolysis"/>
    <property type="evidence" value="ECO:0007669"/>
    <property type="project" value="InterPro"/>
</dbReference>
<proteinExistence type="predicted"/>
<dbReference type="Gene3D" id="2.60.120.700">
    <property type="entry name" value="Peptidase G1"/>
    <property type="match status" value="1"/>
</dbReference>
<dbReference type="PRINTS" id="PR00977">
    <property type="entry name" value="SCYTLDPTASE"/>
</dbReference>
<dbReference type="InterPro" id="IPR038656">
    <property type="entry name" value="Peptidase_G1_sf"/>
</dbReference>